<dbReference type="Pfam" id="PF24586">
    <property type="entry name" value="DUF7611"/>
    <property type="match status" value="1"/>
</dbReference>
<evidence type="ECO:0000259" key="5">
    <source>
        <dbReference type="Pfam" id="PF24587"/>
    </source>
</evidence>
<keyword evidence="2" id="KW-0663">Pyridoxal phosphate</keyword>
<accession>A0A1W5DDL0</accession>
<dbReference type="InterPro" id="IPR056031">
    <property type="entry name" value="DUF7612"/>
</dbReference>
<evidence type="ECO:0000259" key="6">
    <source>
        <dbReference type="Pfam" id="PF24589"/>
    </source>
</evidence>
<protein>
    <submittedName>
        <fullName evidence="7">Cystathionine gamma-synthase</fullName>
    </submittedName>
</protein>
<dbReference type="PANTHER" id="PTHR11808">
    <property type="entry name" value="TRANS-SULFURATION ENZYME FAMILY MEMBER"/>
    <property type="match status" value="1"/>
</dbReference>
<dbReference type="PROSITE" id="PS00868">
    <property type="entry name" value="CYS_MET_METAB_PP"/>
    <property type="match status" value="1"/>
</dbReference>
<reference evidence="8" key="1">
    <citation type="submission" date="2017-03" db="EMBL/GenBank/DDBJ databases">
        <authorList>
            <person name="Sharma R."/>
            <person name="Thines M."/>
        </authorList>
    </citation>
    <scope>NUCLEOTIDE SEQUENCE [LARGE SCALE GENOMIC DNA]</scope>
</reference>
<evidence type="ECO:0000259" key="4">
    <source>
        <dbReference type="Pfam" id="PF24586"/>
    </source>
</evidence>
<feature type="domain" description="DUF7612" evidence="5">
    <location>
        <begin position="693"/>
        <end position="826"/>
    </location>
</feature>
<organism evidence="7 8">
    <name type="scientific">Lasallia pustulata</name>
    <dbReference type="NCBI Taxonomy" id="136370"/>
    <lineage>
        <taxon>Eukaryota</taxon>
        <taxon>Fungi</taxon>
        <taxon>Dikarya</taxon>
        <taxon>Ascomycota</taxon>
        <taxon>Pezizomycotina</taxon>
        <taxon>Lecanoromycetes</taxon>
        <taxon>OSLEUM clade</taxon>
        <taxon>Umbilicariomycetidae</taxon>
        <taxon>Umbilicariales</taxon>
        <taxon>Umbilicariaceae</taxon>
        <taxon>Lasallia</taxon>
    </lineage>
</organism>
<dbReference type="EMBL" id="FWEW01003804">
    <property type="protein sequence ID" value="SLM41176.1"/>
    <property type="molecule type" value="Genomic_DNA"/>
</dbReference>
<dbReference type="Pfam" id="PF01053">
    <property type="entry name" value="Cys_Met_Meta_PP"/>
    <property type="match status" value="1"/>
</dbReference>
<evidence type="ECO:0000256" key="1">
    <source>
        <dbReference type="ARBA" id="ARBA00001933"/>
    </source>
</evidence>
<dbReference type="PANTHER" id="PTHR11808:SF35">
    <property type="entry name" value="CYSTATHIONINE GAMMA-SYNTHASE (AFU_ORTHOLOGUE AFUA_7G01590)"/>
    <property type="match status" value="1"/>
</dbReference>
<dbReference type="InterPro" id="IPR015422">
    <property type="entry name" value="PyrdxlP-dep_Trfase_small"/>
</dbReference>
<feature type="domain" description="DUF7611" evidence="4">
    <location>
        <begin position="544"/>
        <end position="688"/>
    </location>
</feature>
<dbReference type="GO" id="GO:0005737">
    <property type="term" value="C:cytoplasm"/>
    <property type="evidence" value="ECO:0007669"/>
    <property type="project" value="TreeGrafter"/>
</dbReference>
<evidence type="ECO:0000256" key="2">
    <source>
        <dbReference type="ARBA" id="ARBA00022898"/>
    </source>
</evidence>
<keyword evidence="8" id="KW-1185">Reference proteome</keyword>
<feature type="compositionally biased region" description="Polar residues" evidence="3">
    <location>
        <begin position="1"/>
        <end position="11"/>
    </location>
</feature>
<feature type="region of interest" description="Disordered" evidence="3">
    <location>
        <begin position="1"/>
        <end position="22"/>
    </location>
</feature>
<feature type="compositionally biased region" description="Polar residues" evidence="3">
    <location>
        <begin position="295"/>
        <end position="314"/>
    </location>
</feature>
<evidence type="ECO:0000313" key="7">
    <source>
        <dbReference type="EMBL" id="SLM41176.1"/>
    </source>
</evidence>
<feature type="region of interest" description="Disordered" evidence="3">
    <location>
        <begin position="267"/>
        <end position="337"/>
    </location>
</feature>
<evidence type="ECO:0000256" key="3">
    <source>
        <dbReference type="SAM" id="MobiDB-lite"/>
    </source>
</evidence>
<dbReference type="InterPro" id="IPR015424">
    <property type="entry name" value="PyrdxlP-dep_Trfase"/>
</dbReference>
<feature type="compositionally biased region" description="Polar residues" evidence="3">
    <location>
        <begin position="178"/>
        <end position="199"/>
    </location>
</feature>
<proteinExistence type="predicted"/>
<feature type="domain" description="DUF7614" evidence="6">
    <location>
        <begin position="846"/>
        <end position="963"/>
    </location>
</feature>
<comment type="cofactor">
    <cofactor evidence="1">
        <name>pyridoxal 5'-phosphate</name>
        <dbReference type="ChEBI" id="CHEBI:597326"/>
    </cofactor>
</comment>
<evidence type="ECO:0000313" key="8">
    <source>
        <dbReference type="Proteomes" id="UP000192927"/>
    </source>
</evidence>
<dbReference type="SUPFAM" id="SSF53383">
    <property type="entry name" value="PLP-dependent transferases"/>
    <property type="match status" value="1"/>
</dbReference>
<dbReference type="Gene3D" id="3.40.640.10">
    <property type="entry name" value="Type I PLP-dependent aspartate aminotransferase-like (Major domain)"/>
    <property type="match status" value="1"/>
</dbReference>
<dbReference type="InterPro" id="IPR054542">
    <property type="entry name" value="Cys_met_metab_PP"/>
</dbReference>
<feature type="compositionally biased region" description="Basic and acidic residues" evidence="3">
    <location>
        <begin position="419"/>
        <end position="434"/>
    </location>
</feature>
<sequence>MPESSSAVGETSNDRKALGKHNWRAKLFANGRSKGEDQQKDVGLATDVTDFFNSACRTTPAKLRIEHSIGVATAQHLPSAAGASRSDTEAALHIEKPFQQSTRTRSATPLKRGRNKGLHVRFTDVPPLIIGEGGDEADLPPKEISRARWGLEQGHGGHLSDAENGEVKAEKCSYEQLPRQSSRTTQNICKKGNPTSFLENGSGIVELEQRQEATNEDNEDAGVLPPRSSTAEAFANAVQSRIKLEDQEVPLDVRMSSPSLNDAAIKHAEDTSQSRPPRGYTLSDIDSVPARSLGATPSLQSPSLTQANSLQSHVLASIAPRKSPPSTGGSRLGDDAVQCYGSPGDGLSKAKPFSFRAVAHAIGSDALEDFAARIQHYDSVFRRTATADRPDTNIALVEWSRAARWWFLKGRCDLEDAIRSRPRSADSSKTDRDSTSLPDVSQAHTDLAKAWWILKQVIPEHPTLKRYGNAGMKSIAAIVRGSKDENLAQTVEIHAGLVASMRALTMSMKRNHLLPPDPEIDYQPTGLDMRIWSAPAPLASYLLPLLSSRSSQGSVHNGPSYDTDHLSHVPIGDTANLFCYGSMFVLMLIIVRSDSGEGTRLPCVLSIVREPTHRHMGAILASQDERVCLVIQSGRSAGLTWSDVEWKAPEWQIQTKLTDSIEVQVQFKEYDYNILRSLIAYNQNVMSSFEPMDQEVLLFETTLKNFTCLDPRRSKKFPNDAVKLCRLRLFEKKVTRVEGTGPRKEHQGYRMKVITPPDVKALGAFEAHVSCTKPVFFSYLRGEEGAPALLLQLSDEAHYSAGTSFRVVMTFEEAAQRAEVHSLLNATTLGNANCFQAAVTGFTVIFDGLASSFAVSRRRTVVNHKRWEASVTRVQVVAQDKIVQLLAFFEDSSHGSCMNFVLKSTDVFESFSRSGKYSIRIVDAKFAFPKGERDENRDFLCLDMPEYPGQHDDIAICFDTEEALLTPLLHAPTLTYTSGLAALHALYVFLHPARVSIGAGYHGSHGVLALHRKLHHLSTLPLDCAPEALHPGDVVHLETPLNPTGEAYEIGVFARKAHARGAFLLVDATFGPPGLQEPFRWGADVVVHSGTKFLGGHSDMLCGVVATRREEWMRGLREERTFLGSVMGSFEGWLGVRSLRTLELRVGRQSESAERLVGWLDERVRDEGGWVGRVVLGVRHASLQKEDMGWLKRQMPNGFGAVFAICMKNERLARRLPSKLALFHHATSLGGVESLIEWRTMTDKTVDTRLLRVSVGVESWEDLRDDMLNGFRELYSEQASEQ</sequence>
<dbReference type="GO" id="GO:0030170">
    <property type="term" value="F:pyridoxal phosphate binding"/>
    <property type="evidence" value="ECO:0007669"/>
    <property type="project" value="InterPro"/>
</dbReference>
<feature type="region of interest" description="Disordered" evidence="3">
    <location>
        <begin position="170"/>
        <end position="202"/>
    </location>
</feature>
<dbReference type="InterPro" id="IPR000277">
    <property type="entry name" value="Cys/Met-Metab_PyrdxlP-dep_enz"/>
</dbReference>
<name>A0A1W5DDL0_9LECA</name>
<dbReference type="GO" id="GO:0016846">
    <property type="term" value="F:carbon-sulfur lyase activity"/>
    <property type="evidence" value="ECO:0007669"/>
    <property type="project" value="TreeGrafter"/>
</dbReference>
<dbReference type="FunFam" id="3.90.1150.10:FF:000066">
    <property type="entry name" value="Putative cystathionine beta-lyase"/>
    <property type="match status" value="1"/>
</dbReference>
<dbReference type="Pfam" id="PF24587">
    <property type="entry name" value="DUF7612"/>
    <property type="match status" value="1"/>
</dbReference>
<feature type="region of interest" description="Disordered" evidence="3">
    <location>
        <begin position="419"/>
        <end position="440"/>
    </location>
</feature>
<dbReference type="InterPro" id="IPR015421">
    <property type="entry name" value="PyrdxlP-dep_Trfase_major"/>
</dbReference>
<dbReference type="Proteomes" id="UP000192927">
    <property type="component" value="Unassembled WGS sequence"/>
</dbReference>
<dbReference type="InterPro" id="IPR056030">
    <property type="entry name" value="DUF7611"/>
</dbReference>
<dbReference type="Gene3D" id="3.90.1150.10">
    <property type="entry name" value="Aspartate Aminotransferase, domain 1"/>
    <property type="match status" value="1"/>
</dbReference>
<dbReference type="Pfam" id="PF24589">
    <property type="entry name" value="DUF7614"/>
    <property type="match status" value="1"/>
</dbReference>
<dbReference type="InterPro" id="IPR056033">
    <property type="entry name" value="DUF7614"/>
</dbReference>
<dbReference type="GO" id="GO:0019346">
    <property type="term" value="P:transsulfuration"/>
    <property type="evidence" value="ECO:0007669"/>
    <property type="project" value="InterPro"/>
</dbReference>